<evidence type="ECO:0000256" key="1">
    <source>
        <dbReference type="ARBA" id="ARBA00022801"/>
    </source>
</evidence>
<evidence type="ECO:0000259" key="2">
    <source>
        <dbReference type="SMART" id="SM00849"/>
    </source>
</evidence>
<dbReference type="InterPro" id="IPR022712">
    <property type="entry name" value="Beta_Casp"/>
</dbReference>
<dbReference type="GO" id="GO:0016787">
    <property type="term" value="F:hydrolase activity"/>
    <property type="evidence" value="ECO:0007669"/>
    <property type="project" value="UniProtKB-KW"/>
</dbReference>
<dbReference type="Gene3D" id="3.40.50.10890">
    <property type="match status" value="1"/>
</dbReference>
<dbReference type="InterPro" id="IPR011108">
    <property type="entry name" value="RMMBL"/>
</dbReference>
<name>A0A160P7T8_STRLU</name>
<accession>A0A160P7T8</accession>
<dbReference type="InterPro" id="IPR001279">
    <property type="entry name" value="Metallo-B-lactamas"/>
</dbReference>
<feature type="domain" description="Beta-Casp" evidence="3">
    <location>
        <begin position="266"/>
        <end position="393"/>
    </location>
</feature>
<dbReference type="SMART" id="SM00849">
    <property type="entry name" value="Lactamase_B"/>
    <property type="match status" value="1"/>
</dbReference>
<proteinExistence type="predicted"/>
<keyword evidence="5" id="KW-1185">Reference proteome</keyword>
<evidence type="ECO:0000313" key="5">
    <source>
        <dbReference type="Proteomes" id="UP000217676"/>
    </source>
</evidence>
<dbReference type="EMBL" id="AP017424">
    <property type="protein sequence ID" value="BAU87336.1"/>
    <property type="molecule type" value="Genomic_DNA"/>
</dbReference>
<dbReference type="KEGG" id="slau:SLA_6469"/>
<reference evidence="4 5" key="1">
    <citation type="journal article" date="2016" name="Genome Announc.">
        <title>Complete Genome Sequence of Thiostrepton-Producing Streptomyces laurentii ATCC 31255.</title>
        <authorList>
            <person name="Doi K."/>
            <person name="Fujino Y."/>
            <person name="Nagayoshi Y."/>
            <person name="Ohshima T."/>
            <person name="Ogata S."/>
        </authorList>
    </citation>
    <scope>NUCLEOTIDE SEQUENCE [LARGE SCALE GENOMIC DNA]</scope>
    <source>
        <strain evidence="4 5">ATCC 31255</strain>
    </source>
</reference>
<evidence type="ECO:0000259" key="3">
    <source>
        <dbReference type="SMART" id="SM01027"/>
    </source>
</evidence>
<dbReference type="PANTHER" id="PTHR11203:SF37">
    <property type="entry name" value="INTEGRATOR COMPLEX SUBUNIT 11"/>
    <property type="match status" value="1"/>
</dbReference>
<dbReference type="GO" id="GO:0004521">
    <property type="term" value="F:RNA endonuclease activity"/>
    <property type="evidence" value="ECO:0007669"/>
    <property type="project" value="TreeGrafter"/>
</dbReference>
<dbReference type="Proteomes" id="UP000217676">
    <property type="component" value="Chromosome"/>
</dbReference>
<protein>
    <submittedName>
        <fullName evidence="4">Beta-lactamase domain containing protein</fullName>
    </submittedName>
</protein>
<sequence length="478" mass="51398">MPETAPHPDPAAPSPPRPALLSFLGAVGTVTGSKFLVESDHARILVDCGLFQGFASLRRRNWERTARDAADIHAVVVTHAHLDHCGYLPRLVRQGFRGPILCSARTARLAAIVLRDSARLQMEAARHANEHGWSRHRPAKPLYDDGDVEKTLSYVDPVAVGADVEIMGGTRLTLHHAGHILGSTWARLTLEDGHTLAVSGDLGRPGHPLLLPPEPFSGADVLLLESTYGDRRHDQESGRSAFASVIARTLARGGTVVVPAFAIDRTEVVLHELARLRDTGVLPPSVPVYVDSPMALAALDVYRDAVRERATELRPEILARGEAALSPAPFLAARTVQESIEINSAPGPAVIVSSAGMATGGRVLHHLRRLLPDPRNSVVVVGFAAAGTRARDLVEGARVLKMFGEYVPVRAEVADVPHFSAHADEDQLVDWLRGAPAPHTTYLVHGEPAASAALRDRIDQELGWTAVVPRSGEAVLVR</sequence>
<evidence type="ECO:0000313" key="4">
    <source>
        <dbReference type="EMBL" id="BAU87336.1"/>
    </source>
</evidence>
<dbReference type="RefSeq" id="WP_359878691.1">
    <property type="nucleotide sequence ID" value="NZ_JBEYHT010000030.1"/>
</dbReference>
<dbReference type="InterPro" id="IPR050698">
    <property type="entry name" value="MBL"/>
</dbReference>
<dbReference type="Pfam" id="PF00753">
    <property type="entry name" value="Lactamase_B"/>
    <property type="match status" value="1"/>
</dbReference>
<dbReference type="PANTHER" id="PTHR11203">
    <property type="entry name" value="CLEAVAGE AND POLYADENYLATION SPECIFICITY FACTOR FAMILY MEMBER"/>
    <property type="match status" value="1"/>
</dbReference>
<dbReference type="Pfam" id="PF10996">
    <property type="entry name" value="Beta-Casp"/>
    <property type="match status" value="1"/>
</dbReference>
<organism evidence="4 5">
    <name type="scientific">Streptomyces laurentii</name>
    <dbReference type="NCBI Taxonomy" id="39478"/>
    <lineage>
        <taxon>Bacteria</taxon>
        <taxon>Bacillati</taxon>
        <taxon>Actinomycetota</taxon>
        <taxon>Actinomycetes</taxon>
        <taxon>Kitasatosporales</taxon>
        <taxon>Streptomycetaceae</taxon>
        <taxon>Streptomyces</taxon>
    </lineage>
</organism>
<dbReference type="Pfam" id="PF07521">
    <property type="entry name" value="RMMBL"/>
    <property type="match status" value="1"/>
</dbReference>
<dbReference type="SUPFAM" id="SSF56281">
    <property type="entry name" value="Metallo-hydrolase/oxidoreductase"/>
    <property type="match status" value="1"/>
</dbReference>
<feature type="domain" description="Metallo-beta-lactamase" evidence="2">
    <location>
        <begin position="31"/>
        <end position="261"/>
    </location>
</feature>
<keyword evidence="1" id="KW-0378">Hydrolase</keyword>
<dbReference type="SMART" id="SM01027">
    <property type="entry name" value="Beta-Casp"/>
    <property type="match status" value="1"/>
</dbReference>
<gene>
    <name evidence="4" type="ORF">SLA_6469</name>
</gene>
<dbReference type="CDD" id="cd16295">
    <property type="entry name" value="TTHA0252-CPSF-like_MBL-fold"/>
    <property type="match status" value="1"/>
</dbReference>
<dbReference type="InterPro" id="IPR036866">
    <property type="entry name" value="RibonucZ/Hydroxyglut_hydro"/>
</dbReference>
<dbReference type="Gene3D" id="3.60.15.10">
    <property type="entry name" value="Ribonuclease Z/Hydroxyacylglutathione hydrolase-like"/>
    <property type="match status" value="1"/>
</dbReference>
<dbReference type="AlphaFoldDB" id="A0A160P7T8"/>